<evidence type="ECO:0000256" key="2">
    <source>
        <dbReference type="ARBA" id="ARBA00012572"/>
    </source>
</evidence>
<evidence type="ECO:0000256" key="6">
    <source>
        <dbReference type="ARBA" id="ARBA00023235"/>
    </source>
</evidence>
<proteinExistence type="predicted"/>
<feature type="non-terminal residue" evidence="8">
    <location>
        <position position="1"/>
    </location>
</feature>
<gene>
    <name evidence="8" type="ORF">METZ01_LOCUS458740</name>
</gene>
<dbReference type="InterPro" id="IPR044643">
    <property type="entry name" value="TrpF_fam"/>
</dbReference>
<sequence length="83" mass="8933">FLDNYDESLPGGTGIKFNWQLVAGTANKKNVFLGGGLNPENVISAIKKVDPWGVDVSTGVEKNGEKNPLLIRSFIKNVKSVTS</sequence>
<keyword evidence="4" id="KW-0822">Tryptophan biosynthesis</keyword>
<evidence type="ECO:0000256" key="4">
    <source>
        <dbReference type="ARBA" id="ARBA00022822"/>
    </source>
</evidence>
<protein>
    <recommendedName>
        <fullName evidence="2">phosphoribosylanthranilate isomerase</fullName>
        <ecNumber evidence="2">5.3.1.24</ecNumber>
    </recommendedName>
</protein>
<dbReference type="SUPFAM" id="SSF51366">
    <property type="entry name" value="Ribulose-phoshate binding barrel"/>
    <property type="match status" value="1"/>
</dbReference>
<evidence type="ECO:0000256" key="3">
    <source>
        <dbReference type="ARBA" id="ARBA00022605"/>
    </source>
</evidence>
<feature type="domain" description="N-(5'phosphoribosyl) anthranilate isomerase (PRAI)" evidence="7">
    <location>
        <begin position="8"/>
        <end position="77"/>
    </location>
</feature>
<evidence type="ECO:0000256" key="5">
    <source>
        <dbReference type="ARBA" id="ARBA00023141"/>
    </source>
</evidence>
<keyword evidence="5" id="KW-0057">Aromatic amino acid biosynthesis</keyword>
<dbReference type="InterPro" id="IPR001240">
    <property type="entry name" value="PRAI_dom"/>
</dbReference>
<dbReference type="EMBL" id="UINC01191307">
    <property type="protein sequence ID" value="SVE05886.1"/>
    <property type="molecule type" value="Genomic_DNA"/>
</dbReference>
<dbReference type="GO" id="GO:0004640">
    <property type="term" value="F:phosphoribosylanthranilate isomerase activity"/>
    <property type="evidence" value="ECO:0007669"/>
    <property type="project" value="UniProtKB-EC"/>
</dbReference>
<dbReference type="Pfam" id="PF00697">
    <property type="entry name" value="PRAI"/>
    <property type="match status" value="1"/>
</dbReference>
<accession>A0A383ADC9</accession>
<keyword evidence="6" id="KW-0413">Isomerase</keyword>
<name>A0A383ADC9_9ZZZZ</name>
<evidence type="ECO:0000256" key="1">
    <source>
        <dbReference type="ARBA" id="ARBA00004664"/>
    </source>
</evidence>
<dbReference type="EC" id="5.3.1.24" evidence="2"/>
<dbReference type="PANTHER" id="PTHR42894">
    <property type="entry name" value="N-(5'-PHOSPHORIBOSYL)ANTHRANILATE ISOMERASE"/>
    <property type="match status" value="1"/>
</dbReference>
<dbReference type="PANTHER" id="PTHR42894:SF1">
    <property type="entry name" value="N-(5'-PHOSPHORIBOSYL)ANTHRANILATE ISOMERASE"/>
    <property type="match status" value="1"/>
</dbReference>
<reference evidence="8" key="1">
    <citation type="submission" date="2018-05" db="EMBL/GenBank/DDBJ databases">
        <authorList>
            <person name="Lanie J.A."/>
            <person name="Ng W.-L."/>
            <person name="Kazmierczak K.M."/>
            <person name="Andrzejewski T.M."/>
            <person name="Davidsen T.M."/>
            <person name="Wayne K.J."/>
            <person name="Tettelin H."/>
            <person name="Glass J.I."/>
            <person name="Rusch D."/>
            <person name="Podicherti R."/>
            <person name="Tsui H.-C.T."/>
            <person name="Winkler M.E."/>
        </authorList>
    </citation>
    <scope>NUCLEOTIDE SEQUENCE</scope>
</reference>
<organism evidence="8">
    <name type="scientific">marine metagenome</name>
    <dbReference type="NCBI Taxonomy" id="408172"/>
    <lineage>
        <taxon>unclassified sequences</taxon>
        <taxon>metagenomes</taxon>
        <taxon>ecological metagenomes</taxon>
    </lineage>
</organism>
<dbReference type="UniPathway" id="UPA00035">
    <property type="reaction ID" value="UER00042"/>
</dbReference>
<dbReference type="InterPro" id="IPR011060">
    <property type="entry name" value="RibuloseP-bd_barrel"/>
</dbReference>
<evidence type="ECO:0000313" key="8">
    <source>
        <dbReference type="EMBL" id="SVE05886.1"/>
    </source>
</evidence>
<dbReference type="AlphaFoldDB" id="A0A383ADC9"/>
<evidence type="ECO:0000259" key="7">
    <source>
        <dbReference type="Pfam" id="PF00697"/>
    </source>
</evidence>
<dbReference type="GO" id="GO:0000162">
    <property type="term" value="P:L-tryptophan biosynthetic process"/>
    <property type="evidence" value="ECO:0007669"/>
    <property type="project" value="UniProtKB-UniPathway"/>
</dbReference>
<keyword evidence="3" id="KW-0028">Amino-acid biosynthesis</keyword>
<comment type="pathway">
    <text evidence="1">Amino-acid biosynthesis; L-tryptophan biosynthesis; L-tryptophan from chorismate: step 3/5.</text>
</comment>
<dbReference type="Gene3D" id="3.20.20.70">
    <property type="entry name" value="Aldolase class I"/>
    <property type="match status" value="1"/>
</dbReference>
<dbReference type="InterPro" id="IPR013785">
    <property type="entry name" value="Aldolase_TIM"/>
</dbReference>